<evidence type="ECO:0000256" key="2">
    <source>
        <dbReference type="ARBA" id="ARBA00022679"/>
    </source>
</evidence>
<dbReference type="GO" id="GO:0070041">
    <property type="term" value="F:rRNA (uridine-C5-)-methyltransferase activity"/>
    <property type="evidence" value="ECO:0007669"/>
    <property type="project" value="TreeGrafter"/>
</dbReference>
<keyword evidence="1" id="KW-0489">Methyltransferase</keyword>
<keyword evidence="3" id="KW-0949">S-adenosyl-L-methionine</keyword>
<dbReference type="InterPro" id="IPR012340">
    <property type="entry name" value="NA-bd_OB-fold"/>
</dbReference>
<dbReference type="PANTHER" id="PTHR11061:SF30">
    <property type="entry name" value="TRNA (URACIL(54)-C(5))-METHYLTRANSFERASE"/>
    <property type="match status" value="1"/>
</dbReference>
<dbReference type="Gene3D" id="3.40.50.150">
    <property type="entry name" value="Vaccinia Virus protein VP39"/>
    <property type="match status" value="1"/>
</dbReference>
<evidence type="ECO:0000256" key="1">
    <source>
        <dbReference type="ARBA" id="ARBA00022603"/>
    </source>
</evidence>
<dbReference type="FunFam" id="2.40.50.140:FF:000097">
    <property type="entry name" value="23S rRNA (uracil(1939)-C(5))-methyltransferase RlmD"/>
    <property type="match status" value="1"/>
</dbReference>
<organism evidence="5 6">
    <name type="scientific">Candidatus Syntrophonatronum acetioxidans</name>
    <dbReference type="NCBI Taxonomy" id="1795816"/>
    <lineage>
        <taxon>Bacteria</taxon>
        <taxon>Bacillati</taxon>
        <taxon>Bacillota</taxon>
        <taxon>Clostridia</taxon>
        <taxon>Eubacteriales</taxon>
        <taxon>Syntrophomonadaceae</taxon>
        <taxon>Candidatus Syntrophonatronum</taxon>
    </lineage>
</organism>
<protein>
    <submittedName>
        <fullName evidence="5">TRAM domain-containing protein</fullName>
    </submittedName>
</protein>
<evidence type="ECO:0000256" key="3">
    <source>
        <dbReference type="ARBA" id="ARBA00022691"/>
    </source>
</evidence>
<dbReference type="Gene3D" id="2.40.50.140">
    <property type="entry name" value="Nucleic acid-binding proteins"/>
    <property type="match status" value="1"/>
</dbReference>
<feature type="non-terminal residue" evidence="5">
    <location>
        <position position="108"/>
    </location>
</feature>
<evidence type="ECO:0000259" key="4">
    <source>
        <dbReference type="PROSITE" id="PS50926"/>
    </source>
</evidence>
<dbReference type="PROSITE" id="PS50926">
    <property type="entry name" value="TRAM"/>
    <property type="match status" value="1"/>
</dbReference>
<dbReference type="Pfam" id="PF01938">
    <property type="entry name" value="TRAM"/>
    <property type="match status" value="1"/>
</dbReference>
<dbReference type="EMBL" id="QZAA01000156">
    <property type="protein sequence ID" value="RQD75497.1"/>
    <property type="molecule type" value="Genomic_DNA"/>
</dbReference>
<dbReference type="PANTHER" id="PTHR11061">
    <property type="entry name" value="RNA M5U METHYLTRANSFERASE"/>
    <property type="match status" value="1"/>
</dbReference>
<dbReference type="GO" id="GO:0070475">
    <property type="term" value="P:rRNA base methylation"/>
    <property type="evidence" value="ECO:0007669"/>
    <property type="project" value="TreeGrafter"/>
</dbReference>
<comment type="caution">
    <text evidence="5">The sequence shown here is derived from an EMBL/GenBank/DDBJ whole genome shotgun (WGS) entry which is preliminary data.</text>
</comment>
<keyword evidence="2" id="KW-0808">Transferase</keyword>
<dbReference type="SUPFAM" id="SSF53335">
    <property type="entry name" value="S-adenosyl-L-methionine-dependent methyltransferases"/>
    <property type="match status" value="1"/>
</dbReference>
<evidence type="ECO:0000313" key="5">
    <source>
        <dbReference type="EMBL" id="RQD75497.1"/>
    </source>
</evidence>
<dbReference type="InterPro" id="IPR010280">
    <property type="entry name" value="U5_MeTrfase_fam"/>
</dbReference>
<sequence length="108" mass="12085">MNSKITLEKGQEVRLSIEDFNHRGEGVGRVNDYVVFIPGSVPGDEIIAKITSTKKSFGRGLLKELLKEAPSRVKAPCPYYPECGGCQLQHINYAEQLNHKTRLVKETL</sequence>
<name>A0A424YE29_9FIRM</name>
<reference evidence="5 6" key="1">
    <citation type="submission" date="2018-08" db="EMBL/GenBank/DDBJ databases">
        <title>The metabolism and importance of syntrophic acetate oxidation coupled to methane or sulfide production in haloalkaline environments.</title>
        <authorList>
            <person name="Timmers P.H.A."/>
            <person name="Vavourakis C.D."/>
            <person name="Sorokin D.Y."/>
            <person name="Sinninghe Damste J.S."/>
            <person name="Muyzer G."/>
            <person name="Stams A.J.M."/>
            <person name="Plugge C.M."/>
        </authorList>
    </citation>
    <scope>NUCLEOTIDE SEQUENCE [LARGE SCALE GENOMIC DNA]</scope>
    <source>
        <strain evidence="5">MSAO_Bac1</strain>
    </source>
</reference>
<dbReference type="InterPro" id="IPR029063">
    <property type="entry name" value="SAM-dependent_MTases_sf"/>
</dbReference>
<gene>
    <name evidence="5" type="ORF">D5R97_05775</name>
</gene>
<feature type="domain" description="TRAM" evidence="4">
    <location>
        <begin position="6"/>
        <end position="64"/>
    </location>
</feature>
<accession>A0A424YE29</accession>
<dbReference type="InterPro" id="IPR002792">
    <property type="entry name" value="TRAM_dom"/>
</dbReference>
<dbReference type="SUPFAM" id="SSF50249">
    <property type="entry name" value="Nucleic acid-binding proteins"/>
    <property type="match status" value="1"/>
</dbReference>
<dbReference type="Proteomes" id="UP000285138">
    <property type="component" value="Unassembled WGS sequence"/>
</dbReference>
<proteinExistence type="predicted"/>
<evidence type="ECO:0000313" key="6">
    <source>
        <dbReference type="Proteomes" id="UP000285138"/>
    </source>
</evidence>
<dbReference type="AlphaFoldDB" id="A0A424YE29"/>